<dbReference type="InterPro" id="IPR055151">
    <property type="entry name" value="GH113"/>
</dbReference>
<gene>
    <name evidence="1" type="ORF">LDX50_27960</name>
</gene>
<evidence type="ECO:0000313" key="2">
    <source>
        <dbReference type="Proteomes" id="UP001139409"/>
    </source>
</evidence>
<evidence type="ECO:0008006" key="3">
    <source>
        <dbReference type="Google" id="ProtNLM"/>
    </source>
</evidence>
<proteinExistence type="predicted"/>
<organism evidence="1 2">
    <name type="scientific">Fulvivirga sedimenti</name>
    <dbReference type="NCBI Taxonomy" id="2879465"/>
    <lineage>
        <taxon>Bacteria</taxon>
        <taxon>Pseudomonadati</taxon>
        <taxon>Bacteroidota</taxon>
        <taxon>Cytophagia</taxon>
        <taxon>Cytophagales</taxon>
        <taxon>Fulvivirgaceae</taxon>
        <taxon>Fulvivirga</taxon>
    </lineage>
</organism>
<protein>
    <recommendedName>
        <fullName evidence="3">Glycoside hydrolase</fullName>
    </recommendedName>
</protein>
<dbReference type="CDD" id="cd19608">
    <property type="entry name" value="GH113_mannanase-like"/>
    <property type="match status" value="1"/>
</dbReference>
<name>A0A9X1HY91_9BACT</name>
<reference evidence="1" key="1">
    <citation type="submission" date="2021-09" db="EMBL/GenBank/DDBJ databases">
        <title>Fulvivirga sp. isolated from coastal sediment.</title>
        <authorList>
            <person name="Yu H."/>
        </authorList>
    </citation>
    <scope>NUCLEOTIDE SEQUENCE</scope>
    <source>
        <strain evidence="1">1062</strain>
    </source>
</reference>
<dbReference type="InterPro" id="IPR017853">
    <property type="entry name" value="GH"/>
</dbReference>
<sequence>MGRYIFIPAILMIVVFFEFKKPISITERIYGVSLVAPRDSVGDQSLMDASSIGAGWVAIIPFGFIGDSTGTVHFNTPRQWWGERTEGIEAVAEMARKQNLKIMLKPHVWVRGQGWPGDYQPSSAEEWSKWETTYRDYILFNAALADRLGIELFCVGTEFRKTATLRPEFWRMLIADVRKVYKGKLTYAANWDNFENIMFWDALDYIGIDAYFPVSEERIPGSESLSAGWEEPVEAMAASFDQWQKPILFTEFGYRSVDYAADGHWKHDYDAMPENMEAQAAAYQGLFDHTWNQPWMAGGFLWKWHMSVPERYRSRLQREYTPQGKPAERVIKEAFASGNR</sequence>
<keyword evidence="2" id="KW-1185">Reference proteome</keyword>
<dbReference type="Gene3D" id="3.20.20.80">
    <property type="entry name" value="Glycosidases"/>
    <property type="match status" value="1"/>
</dbReference>
<dbReference type="RefSeq" id="WP_225699603.1">
    <property type="nucleotide sequence ID" value="NZ_JAIXNE010000007.1"/>
</dbReference>
<accession>A0A9X1HY91</accession>
<dbReference type="Proteomes" id="UP001139409">
    <property type="component" value="Unassembled WGS sequence"/>
</dbReference>
<dbReference type="Pfam" id="PF22612">
    <property type="entry name" value="GH113"/>
    <property type="match status" value="1"/>
</dbReference>
<dbReference type="AlphaFoldDB" id="A0A9X1HY91"/>
<evidence type="ECO:0000313" key="1">
    <source>
        <dbReference type="EMBL" id="MCA6078742.1"/>
    </source>
</evidence>
<dbReference type="EMBL" id="JAIXNE010000007">
    <property type="protein sequence ID" value="MCA6078742.1"/>
    <property type="molecule type" value="Genomic_DNA"/>
</dbReference>
<dbReference type="SUPFAM" id="SSF51445">
    <property type="entry name" value="(Trans)glycosidases"/>
    <property type="match status" value="1"/>
</dbReference>
<comment type="caution">
    <text evidence="1">The sequence shown here is derived from an EMBL/GenBank/DDBJ whole genome shotgun (WGS) entry which is preliminary data.</text>
</comment>